<dbReference type="Pfam" id="PF12263">
    <property type="entry name" value="DUF3611"/>
    <property type="match status" value="1"/>
</dbReference>
<accession>A0A0P7YY09</accession>
<keyword evidence="1" id="KW-0812">Transmembrane</keyword>
<evidence type="ECO:0000313" key="2">
    <source>
        <dbReference type="EMBL" id="KPQ35124.1"/>
    </source>
</evidence>
<feature type="transmembrane region" description="Helical" evidence="1">
    <location>
        <begin position="23"/>
        <end position="44"/>
    </location>
</feature>
<comment type="caution">
    <text evidence="2">The sequence shown here is derived from an EMBL/GenBank/DDBJ whole genome shotgun (WGS) entry which is preliminary data.</text>
</comment>
<feature type="transmembrane region" description="Helical" evidence="1">
    <location>
        <begin position="150"/>
        <end position="179"/>
    </location>
</feature>
<evidence type="ECO:0000256" key="1">
    <source>
        <dbReference type="SAM" id="Phobius"/>
    </source>
</evidence>
<organism evidence="2 3">
    <name type="scientific">Phormidesmis priestleyi Ana</name>
    <dbReference type="NCBI Taxonomy" id="1666911"/>
    <lineage>
        <taxon>Bacteria</taxon>
        <taxon>Bacillati</taxon>
        <taxon>Cyanobacteriota</taxon>
        <taxon>Cyanophyceae</taxon>
        <taxon>Leptolyngbyales</taxon>
        <taxon>Leptolyngbyaceae</taxon>
        <taxon>Phormidesmis</taxon>
    </lineage>
</organism>
<feature type="transmembrane region" description="Helical" evidence="1">
    <location>
        <begin position="56"/>
        <end position="82"/>
    </location>
</feature>
<dbReference type="STRING" id="1666911.HLUCCA11_11940"/>
<dbReference type="Proteomes" id="UP000050465">
    <property type="component" value="Unassembled WGS sequence"/>
</dbReference>
<protein>
    <recommendedName>
        <fullName evidence="4">DUF3611 family protein</fullName>
    </recommendedName>
</protein>
<keyword evidence="1" id="KW-1133">Transmembrane helix</keyword>
<name>A0A0P7YY09_9CYAN</name>
<dbReference type="PATRIC" id="fig|1666911.3.peg.4459"/>
<gene>
    <name evidence="2" type="ORF">HLUCCA11_11940</name>
</gene>
<dbReference type="InterPro" id="IPR022051">
    <property type="entry name" value="DUF3611"/>
</dbReference>
<evidence type="ECO:0008006" key="4">
    <source>
        <dbReference type="Google" id="ProtNLM"/>
    </source>
</evidence>
<dbReference type="AlphaFoldDB" id="A0A0P7YY09"/>
<dbReference type="PANTHER" id="PTHR34548">
    <property type="entry name" value="PROTEIN TIC 21, CHLOROPLASTIC"/>
    <property type="match status" value="1"/>
</dbReference>
<sequence length="186" mass="20255">MTGELGYSLPPAIRRISTNFRMAGWISLWAQAIIGVTSSLLFIIDALESDTRFSNAGSGFFAALGLLSAFISASWGFRYVLLGRKLRKSNPDLRPKPKDAIRAVRIGIIISMVGMLLTILGGSSVVGSLWLRSLRQLSTSSVIVQDNSAFINAADIAVVFSVVNTMVAHYIGLCVSLWLQYVVERQ</sequence>
<dbReference type="EMBL" id="LJZR01000014">
    <property type="protein sequence ID" value="KPQ35124.1"/>
    <property type="molecule type" value="Genomic_DNA"/>
</dbReference>
<dbReference type="PANTHER" id="PTHR34548:SF2">
    <property type="entry name" value="PROTEIN TIC 21, CHLOROPLASTIC"/>
    <property type="match status" value="1"/>
</dbReference>
<proteinExistence type="predicted"/>
<evidence type="ECO:0000313" key="3">
    <source>
        <dbReference type="Proteomes" id="UP000050465"/>
    </source>
</evidence>
<feature type="transmembrane region" description="Helical" evidence="1">
    <location>
        <begin position="103"/>
        <end position="130"/>
    </location>
</feature>
<keyword evidence="1" id="KW-0472">Membrane</keyword>
<reference evidence="2 3" key="1">
    <citation type="submission" date="2015-09" db="EMBL/GenBank/DDBJ databases">
        <title>Identification and resolution of microdiversity through metagenomic sequencing of parallel consortia.</title>
        <authorList>
            <person name="Nelson W.C."/>
            <person name="Romine M.F."/>
            <person name="Lindemann S.R."/>
        </authorList>
    </citation>
    <scope>NUCLEOTIDE SEQUENCE [LARGE SCALE GENOMIC DNA]</scope>
    <source>
        <strain evidence="2">Ana</strain>
    </source>
</reference>